<protein>
    <recommendedName>
        <fullName evidence="4">VWFA domain-containing protein</fullName>
    </recommendedName>
</protein>
<dbReference type="RefSeq" id="WP_345135474.1">
    <property type="nucleotide sequence ID" value="NZ_BAABAT010000031.1"/>
</dbReference>
<sequence>MSAPRCPVCSWPAPPTAPACAVCDWQLLSGLVLGPVTPERRAAFERRLAAAQRTADRRAAALAASAEGRFDPVVARRLERLLRSGPGAPQASPWPQIDAVPGAGQARPDSAEGMPDALRDLADSRLAGLVFVQLDAEGAAAVTVDVGPAGLPRLAGPERRQPWHRLLVALPADADECRFLLAGGTGTLGGEPDRLVEAAADLAATLAAPPWRPDGHGLVVVARTAGLPAVDAAVAAARRAGGTVASLVAVADRRPLPEIVADAVRRAPLRYDIGLRGVTVDRDSGVVRPAARTLFHRDMPADDDGARTVTVNVAAHRSAAKQLALPVCVGEPGRPEWTVLRIGRIAVTPGASSQVRVRLDPSGAVGFEAPAGADDEERTWAQLAAAVPPRVPLPQRIDVACLVELGGTARAHADRVARVGAVLDLLAARDDVAPGVRVAVVGYGDHDYGRIHRVDGPFPVQPLGAPAAAVAALSTGLWGAAGERYGAAAPVEDAVARLSTLDWSAPRKVALVFGRRPPHPHTHDRNADLYGCTDQFVWADEVAGARAAGIRFAAAVERRQWREDLADAPAALRRWAEHAWSLLGDGDHLTDPDASSAAELLAAAGLADAAPGRPLPLALVGSHEGTEQPGGDR</sequence>
<organism evidence="2 3">
    <name type="scientific">Dactylosporangium darangshiense</name>
    <dbReference type="NCBI Taxonomy" id="579108"/>
    <lineage>
        <taxon>Bacteria</taxon>
        <taxon>Bacillati</taxon>
        <taxon>Actinomycetota</taxon>
        <taxon>Actinomycetes</taxon>
        <taxon>Micromonosporales</taxon>
        <taxon>Micromonosporaceae</taxon>
        <taxon>Dactylosporangium</taxon>
    </lineage>
</organism>
<evidence type="ECO:0000256" key="1">
    <source>
        <dbReference type="SAM" id="MobiDB-lite"/>
    </source>
</evidence>
<reference evidence="3" key="1">
    <citation type="journal article" date="2019" name="Int. J. Syst. Evol. Microbiol.">
        <title>The Global Catalogue of Microorganisms (GCM) 10K type strain sequencing project: providing services to taxonomists for standard genome sequencing and annotation.</title>
        <authorList>
            <consortium name="The Broad Institute Genomics Platform"/>
            <consortium name="The Broad Institute Genome Sequencing Center for Infectious Disease"/>
            <person name="Wu L."/>
            <person name="Ma J."/>
        </authorList>
    </citation>
    <scope>NUCLEOTIDE SEQUENCE [LARGE SCALE GENOMIC DNA]</scope>
    <source>
        <strain evidence="3">JCM 17441</strain>
    </source>
</reference>
<feature type="region of interest" description="Disordered" evidence="1">
    <location>
        <begin position="84"/>
        <end position="112"/>
    </location>
</feature>
<name>A0ABP8DKU7_9ACTN</name>
<comment type="caution">
    <text evidence="2">The sequence shown here is derived from an EMBL/GenBank/DDBJ whole genome shotgun (WGS) entry which is preliminary data.</text>
</comment>
<dbReference type="EMBL" id="BAABAT010000031">
    <property type="protein sequence ID" value="GAA4258545.1"/>
    <property type="molecule type" value="Genomic_DNA"/>
</dbReference>
<gene>
    <name evidence="2" type="ORF">GCM10022255_079670</name>
</gene>
<evidence type="ECO:0000313" key="2">
    <source>
        <dbReference type="EMBL" id="GAA4258545.1"/>
    </source>
</evidence>
<accession>A0ABP8DKU7</accession>
<keyword evidence="3" id="KW-1185">Reference proteome</keyword>
<evidence type="ECO:0000313" key="3">
    <source>
        <dbReference type="Proteomes" id="UP001500620"/>
    </source>
</evidence>
<evidence type="ECO:0008006" key="4">
    <source>
        <dbReference type="Google" id="ProtNLM"/>
    </source>
</evidence>
<dbReference type="Proteomes" id="UP001500620">
    <property type="component" value="Unassembled WGS sequence"/>
</dbReference>
<proteinExistence type="predicted"/>